<feature type="binding site" evidence="8">
    <location>
        <position position="210"/>
    </location>
    <ligand>
        <name>Fe cation</name>
        <dbReference type="ChEBI" id="CHEBI:24875"/>
    </ligand>
</feature>
<evidence type="ECO:0000256" key="1">
    <source>
        <dbReference type="ARBA" id="ARBA00007957"/>
    </source>
</evidence>
<evidence type="ECO:0000256" key="3">
    <source>
        <dbReference type="ARBA" id="ARBA00022833"/>
    </source>
</evidence>
<dbReference type="KEGG" id="pmt:PMT_0858"/>
<evidence type="ECO:0000256" key="6">
    <source>
        <dbReference type="ARBA" id="ARBA00023163"/>
    </source>
</evidence>
<dbReference type="Pfam" id="PF01475">
    <property type="entry name" value="FUR"/>
    <property type="match status" value="1"/>
</dbReference>
<name>Q7V796_PROMM</name>
<dbReference type="Gene3D" id="1.10.10.10">
    <property type="entry name" value="Winged helix-like DNA-binding domain superfamily/Winged helix DNA-binding domain"/>
    <property type="match status" value="1"/>
</dbReference>
<comment type="similarity">
    <text evidence="1">Belongs to the Fur family.</text>
</comment>
<feature type="binding site" evidence="7">
    <location>
        <position position="221"/>
    </location>
    <ligand>
        <name>Zn(2+)</name>
        <dbReference type="ChEBI" id="CHEBI:29105"/>
    </ligand>
</feature>
<feature type="binding site" evidence="7">
    <location>
        <position position="261"/>
    </location>
    <ligand>
        <name>Zn(2+)</name>
        <dbReference type="ChEBI" id="CHEBI:29105"/>
    </ligand>
</feature>
<dbReference type="EMBL" id="BX548175">
    <property type="protein sequence ID" value="CAE21033.1"/>
    <property type="molecule type" value="Genomic_DNA"/>
</dbReference>
<keyword evidence="10" id="KW-1185">Reference proteome</keyword>
<keyword evidence="6" id="KW-0804">Transcription</keyword>
<keyword evidence="4" id="KW-0805">Transcription regulation</keyword>
<dbReference type="InterPro" id="IPR036390">
    <property type="entry name" value="WH_DNA-bd_sf"/>
</dbReference>
<dbReference type="GO" id="GO:0003700">
    <property type="term" value="F:DNA-binding transcription factor activity"/>
    <property type="evidence" value="ECO:0007669"/>
    <property type="project" value="InterPro"/>
</dbReference>
<reference evidence="9 10" key="1">
    <citation type="journal article" date="2003" name="Nature">
        <title>Genome divergence in two Prochlorococcus ecotypes reflects oceanic niche differentiation.</title>
        <authorList>
            <person name="Rocap G."/>
            <person name="Larimer F.W."/>
            <person name="Lamerdin J.E."/>
            <person name="Malfatti S."/>
            <person name="Chain P."/>
            <person name="Ahlgren N.A."/>
            <person name="Arellano A."/>
            <person name="Coleman M."/>
            <person name="Hauser L."/>
            <person name="Hess W.R."/>
            <person name="Johnson Z.I."/>
            <person name="Land M.L."/>
            <person name="Lindell D."/>
            <person name="Post A.F."/>
            <person name="Regala W."/>
            <person name="Shah M."/>
            <person name="Shaw S.L."/>
            <person name="Steglich C."/>
            <person name="Sullivan M.B."/>
            <person name="Ting C.S."/>
            <person name="Tolonen A."/>
            <person name="Webb E.A."/>
            <person name="Zinser E.R."/>
            <person name="Chisholm S.W."/>
        </authorList>
    </citation>
    <scope>NUCLEOTIDE SEQUENCE [LARGE SCALE GENOMIC DNA]</scope>
    <source>
        <strain evidence="10">MIT 9313</strain>
    </source>
</reference>
<keyword evidence="7" id="KW-0479">Metal-binding</keyword>
<dbReference type="GO" id="GO:0045892">
    <property type="term" value="P:negative regulation of DNA-templated transcription"/>
    <property type="evidence" value="ECO:0007669"/>
    <property type="project" value="TreeGrafter"/>
</dbReference>
<dbReference type="PANTHER" id="PTHR33202:SF19">
    <property type="entry name" value="FERRIC UPTAKE REGULATION PROTEIN"/>
    <property type="match status" value="1"/>
</dbReference>
<dbReference type="eggNOG" id="COG0735">
    <property type="taxonomic scope" value="Bacteria"/>
</dbReference>
<dbReference type="GO" id="GO:1900376">
    <property type="term" value="P:regulation of secondary metabolite biosynthetic process"/>
    <property type="evidence" value="ECO:0007669"/>
    <property type="project" value="TreeGrafter"/>
</dbReference>
<protein>
    <submittedName>
        <fullName evidence="9">Ferric uptake regulator family</fullName>
    </submittedName>
</protein>
<keyword evidence="8" id="KW-0408">Iron</keyword>
<proteinExistence type="inferred from homology"/>
<dbReference type="SUPFAM" id="SSF46785">
    <property type="entry name" value="Winged helix' DNA-binding domain"/>
    <property type="match status" value="1"/>
</dbReference>
<dbReference type="Gene3D" id="3.30.1490.190">
    <property type="match status" value="1"/>
</dbReference>
<evidence type="ECO:0000256" key="4">
    <source>
        <dbReference type="ARBA" id="ARBA00023015"/>
    </source>
</evidence>
<evidence type="ECO:0000256" key="5">
    <source>
        <dbReference type="ARBA" id="ARBA00023125"/>
    </source>
</evidence>
<dbReference type="HOGENOM" id="CLU_1029985_0_0_3"/>
<evidence type="ECO:0000313" key="9">
    <source>
        <dbReference type="EMBL" id="CAE21033.1"/>
    </source>
</evidence>
<dbReference type="Proteomes" id="UP000001423">
    <property type="component" value="Chromosome"/>
</dbReference>
<dbReference type="CDD" id="cd07153">
    <property type="entry name" value="Fur_like"/>
    <property type="match status" value="1"/>
</dbReference>
<feature type="binding site" evidence="7">
    <location>
        <position position="218"/>
    </location>
    <ligand>
        <name>Zn(2+)</name>
        <dbReference type="ChEBI" id="CHEBI:29105"/>
    </ligand>
</feature>
<comment type="cofactor">
    <cofactor evidence="8">
        <name>Mn(2+)</name>
        <dbReference type="ChEBI" id="CHEBI:29035"/>
    </cofactor>
    <cofactor evidence="8">
        <name>Fe(2+)</name>
        <dbReference type="ChEBI" id="CHEBI:29033"/>
    </cofactor>
    <text evidence="8">Binds 1 Mn(2+) or Fe(2+) ion per subunit.</text>
</comment>
<dbReference type="InterPro" id="IPR002481">
    <property type="entry name" value="FUR"/>
</dbReference>
<dbReference type="AlphaFoldDB" id="Q7V796"/>
<keyword evidence="3 7" id="KW-0862">Zinc</keyword>
<evidence type="ECO:0000256" key="7">
    <source>
        <dbReference type="PIRSR" id="PIRSR602481-1"/>
    </source>
</evidence>
<keyword evidence="2" id="KW-0678">Repressor</keyword>
<dbReference type="GO" id="GO:0000976">
    <property type="term" value="F:transcription cis-regulatory region binding"/>
    <property type="evidence" value="ECO:0007669"/>
    <property type="project" value="TreeGrafter"/>
</dbReference>
<comment type="cofactor">
    <cofactor evidence="7">
        <name>Zn(2+)</name>
        <dbReference type="ChEBI" id="CHEBI:29105"/>
    </cofactor>
    <text evidence="7">Binds 1 zinc ion per subunit.</text>
</comment>
<evidence type="ECO:0000313" key="10">
    <source>
        <dbReference type="Proteomes" id="UP000001423"/>
    </source>
</evidence>
<dbReference type="GO" id="GO:0008270">
    <property type="term" value="F:zinc ion binding"/>
    <property type="evidence" value="ECO:0007669"/>
    <property type="project" value="TreeGrafter"/>
</dbReference>
<dbReference type="InterPro" id="IPR043135">
    <property type="entry name" value="Fur_C"/>
</dbReference>
<feature type="binding site" evidence="7">
    <location>
        <position position="258"/>
    </location>
    <ligand>
        <name>Zn(2+)</name>
        <dbReference type="ChEBI" id="CHEBI:29105"/>
    </ligand>
</feature>
<keyword evidence="5" id="KW-0238">DNA-binding</keyword>
<evidence type="ECO:0000256" key="8">
    <source>
        <dbReference type="PIRSR" id="PIRSR602481-2"/>
    </source>
</evidence>
<organism evidence="9 10">
    <name type="scientific">Prochlorococcus marinus (strain MIT 9313)</name>
    <dbReference type="NCBI Taxonomy" id="74547"/>
    <lineage>
        <taxon>Bacteria</taxon>
        <taxon>Bacillati</taxon>
        <taxon>Cyanobacteriota</taxon>
        <taxon>Cyanophyceae</taxon>
        <taxon>Synechococcales</taxon>
        <taxon>Prochlorococcaceae</taxon>
        <taxon>Prochlorococcus</taxon>
    </lineage>
</organism>
<dbReference type="InterPro" id="IPR036388">
    <property type="entry name" value="WH-like_DNA-bd_sf"/>
</dbReference>
<sequence length="270" mass="29771">MPSQRTGNNQQAVAKVIKGQTIWPYTDFYFAGWGLASNKYHLTCRRGYNSLVALSGLATKAEGSTIGLAQTTLKKQRDRPSEAALLAGISNHQLRQSLSLAVTVEKCIAEVALPTSSSLARIHGQLEVGLHQGGRRLTPQRRRVLDLFESIGSGIHLSAEEVHRQLLEANSKVSLATIYRTLRLLVDMGFLHELEISDGGHRFELASHDHPDHHHLVCVRCGRTEEFESKPVLEAGRSAAERIGFQLIESTLNVRALCPSCQRPSTTNVH</sequence>
<dbReference type="PANTHER" id="PTHR33202">
    <property type="entry name" value="ZINC UPTAKE REGULATION PROTEIN"/>
    <property type="match status" value="1"/>
</dbReference>
<gene>
    <name evidence="9" type="primary">fur</name>
    <name evidence="9" type="ordered locus">PMT_0858</name>
</gene>
<evidence type="ECO:0000256" key="2">
    <source>
        <dbReference type="ARBA" id="ARBA00022491"/>
    </source>
</evidence>
<accession>Q7V796</accession>